<reference evidence="1 2" key="1">
    <citation type="submission" date="2023-10" db="EMBL/GenBank/DDBJ databases">
        <authorList>
            <person name="Maclean D."/>
            <person name="Macfadyen A."/>
        </authorList>
    </citation>
    <scope>NUCLEOTIDE SEQUENCE [LARGE SCALE GENOMIC DNA]</scope>
</reference>
<keyword evidence="2" id="KW-1185">Reference proteome</keyword>
<dbReference type="EMBL" id="CAUYUE010000009">
    <property type="protein sequence ID" value="CAK0784011.1"/>
    <property type="molecule type" value="Genomic_DNA"/>
</dbReference>
<dbReference type="AlphaFoldDB" id="A0AAV1IBA9"/>
<dbReference type="Proteomes" id="UP001314263">
    <property type="component" value="Unassembled WGS sequence"/>
</dbReference>
<accession>A0AAV1IBA9</accession>
<proteinExistence type="predicted"/>
<evidence type="ECO:0008006" key="3">
    <source>
        <dbReference type="Google" id="ProtNLM"/>
    </source>
</evidence>
<protein>
    <recommendedName>
        <fullName evidence="3">LAGLIDADG homing endonuclease</fullName>
    </recommendedName>
</protein>
<evidence type="ECO:0000313" key="1">
    <source>
        <dbReference type="EMBL" id="CAK0784011.1"/>
    </source>
</evidence>
<sequence length="172" mass="20158">MCSFHRCACTLRRDKATQQQKDNLLHCCQMGIQKMIGGTAYHHTIKIPPKMRRVEWRLRRYGLVNDRPVGQPFLEQKLCSSGERRGLWGCQPVGPILYELRRFWEEYGDKGPGFSKHDPNVNCSNELARWCHKLHERFARRTLLPDQVLKLHSIGLRMANKIANSLSIKYRK</sequence>
<comment type="caution">
    <text evidence="1">The sequence shown here is derived from an EMBL/GenBank/DDBJ whole genome shotgun (WGS) entry which is preliminary data.</text>
</comment>
<gene>
    <name evidence="1" type="ORF">CVIRNUC_007214</name>
</gene>
<evidence type="ECO:0000313" key="2">
    <source>
        <dbReference type="Proteomes" id="UP001314263"/>
    </source>
</evidence>
<name>A0AAV1IBA9_9CHLO</name>
<organism evidence="1 2">
    <name type="scientific">Coccomyxa viridis</name>
    <dbReference type="NCBI Taxonomy" id="1274662"/>
    <lineage>
        <taxon>Eukaryota</taxon>
        <taxon>Viridiplantae</taxon>
        <taxon>Chlorophyta</taxon>
        <taxon>core chlorophytes</taxon>
        <taxon>Trebouxiophyceae</taxon>
        <taxon>Trebouxiophyceae incertae sedis</taxon>
        <taxon>Coccomyxaceae</taxon>
        <taxon>Coccomyxa</taxon>
    </lineage>
</organism>